<evidence type="ECO:0000256" key="3">
    <source>
        <dbReference type="SAM" id="SignalP"/>
    </source>
</evidence>
<dbReference type="RefSeq" id="WP_168740670.1">
    <property type="nucleotide sequence ID" value="NZ_JABAHZ010000005.1"/>
</dbReference>
<dbReference type="Pfam" id="PF02412">
    <property type="entry name" value="TSP_3"/>
    <property type="match status" value="2"/>
</dbReference>
<evidence type="ECO:0000256" key="2">
    <source>
        <dbReference type="SAM" id="MobiDB-lite"/>
    </source>
</evidence>
<keyword evidence="5" id="KW-1185">Reference proteome</keyword>
<feature type="chain" id="PRO_5032528663" description="Thrombospondin type 3 repeat-containing protein" evidence="3">
    <location>
        <begin position="27"/>
        <end position="116"/>
    </location>
</feature>
<evidence type="ECO:0000256" key="1">
    <source>
        <dbReference type="ARBA" id="ARBA00022729"/>
    </source>
</evidence>
<evidence type="ECO:0008006" key="6">
    <source>
        <dbReference type="Google" id="ProtNLM"/>
    </source>
</evidence>
<dbReference type="InterPro" id="IPR003367">
    <property type="entry name" value="Thrombospondin_3-like_rpt"/>
</dbReference>
<dbReference type="GO" id="GO:0005509">
    <property type="term" value="F:calcium ion binding"/>
    <property type="evidence" value="ECO:0007669"/>
    <property type="project" value="InterPro"/>
</dbReference>
<dbReference type="Gene3D" id="4.10.1080.10">
    <property type="entry name" value="TSP type-3 repeat"/>
    <property type="match status" value="1"/>
</dbReference>
<organism evidence="4 5">
    <name type="scientific">Chitinophaga eiseniae</name>
    <dbReference type="NCBI Taxonomy" id="634771"/>
    <lineage>
        <taxon>Bacteria</taxon>
        <taxon>Pseudomonadati</taxon>
        <taxon>Bacteroidota</taxon>
        <taxon>Chitinophagia</taxon>
        <taxon>Chitinophagales</taxon>
        <taxon>Chitinophagaceae</taxon>
        <taxon>Chitinophaga</taxon>
    </lineage>
</organism>
<protein>
    <recommendedName>
        <fullName evidence="6">Thrombospondin type 3 repeat-containing protein</fullName>
    </recommendedName>
</protein>
<dbReference type="GO" id="GO:0007155">
    <property type="term" value="P:cell adhesion"/>
    <property type="evidence" value="ECO:0007669"/>
    <property type="project" value="InterPro"/>
</dbReference>
<dbReference type="InterPro" id="IPR028974">
    <property type="entry name" value="TSP_type-3_rpt"/>
</dbReference>
<keyword evidence="1 3" id="KW-0732">Signal</keyword>
<reference evidence="4 5" key="1">
    <citation type="submission" date="2020-04" db="EMBL/GenBank/DDBJ databases">
        <authorList>
            <person name="Yin C."/>
        </authorList>
    </citation>
    <scope>NUCLEOTIDE SEQUENCE [LARGE SCALE GENOMIC DNA]</scope>
    <source>
        <strain evidence="4 5">Ak56</strain>
    </source>
</reference>
<evidence type="ECO:0000313" key="5">
    <source>
        <dbReference type="Proteomes" id="UP000552864"/>
    </source>
</evidence>
<feature type="region of interest" description="Disordered" evidence="2">
    <location>
        <begin position="28"/>
        <end position="116"/>
    </location>
</feature>
<evidence type="ECO:0000313" key="4">
    <source>
        <dbReference type="EMBL" id="NLR81010.1"/>
    </source>
</evidence>
<gene>
    <name evidence="4" type="ORF">HGH91_20440</name>
</gene>
<dbReference type="Proteomes" id="UP000552864">
    <property type="component" value="Unassembled WGS sequence"/>
</dbReference>
<feature type="compositionally biased region" description="Polar residues" evidence="2">
    <location>
        <begin position="36"/>
        <end position="45"/>
    </location>
</feature>
<dbReference type="SUPFAM" id="SSF103647">
    <property type="entry name" value="TSP type-3 repeat"/>
    <property type="match status" value="1"/>
</dbReference>
<proteinExistence type="predicted"/>
<dbReference type="EMBL" id="JABAHZ010000005">
    <property type="protein sequence ID" value="NLR81010.1"/>
    <property type="molecule type" value="Genomic_DNA"/>
</dbReference>
<sequence length="116" mass="12038">MDPRKITAIALPLVALAALLTFSSFANFKTDRNTGHPDQTVSSVISADKDSDNDGVTDSDDKCPNTPAGVQVGPDGCPVPQDPSADDTDGDGVPNAYDLCPNTPWGTPVDSHGCPR</sequence>
<dbReference type="AlphaFoldDB" id="A0A847SCS4"/>
<feature type="signal peptide" evidence="3">
    <location>
        <begin position="1"/>
        <end position="26"/>
    </location>
</feature>
<comment type="caution">
    <text evidence="4">The sequence shown here is derived from an EMBL/GenBank/DDBJ whole genome shotgun (WGS) entry which is preliminary data.</text>
</comment>
<name>A0A847SCS4_9BACT</name>
<accession>A0A847SCS4</accession>